<gene>
    <name evidence="3" type="ORF">GCM10010979_28660</name>
</gene>
<feature type="region of interest" description="Disordered" evidence="1">
    <location>
        <begin position="32"/>
        <end position="57"/>
    </location>
</feature>
<comment type="caution">
    <text evidence="3">The sequence shown here is derived from an EMBL/GenBank/DDBJ whole genome shotgun (WGS) entry which is preliminary data.</text>
</comment>
<feature type="signal peptide" evidence="2">
    <location>
        <begin position="1"/>
        <end position="18"/>
    </location>
</feature>
<name>A0A916ST66_9MICO</name>
<dbReference type="Proteomes" id="UP000606922">
    <property type="component" value="Unassembled WGS sequence"/>
</dbReference>
<dbReference type="RefSeq" id="WP_188511456.1">
    <property type="nucleotide sequence ID" value="NZ_BMGB01000002.1"/>
</dbReference>
<keyword evidence="2" id="KW-0732">Signal</keyword>
<evidence type="ECO:0000256" key="2">
    <source>
        <dbReference type="SAM" id="SignalP"/>
    </source>
</evidence>
<dbReference type="AlphaFoldDB" id="A0A916ST66"/>
<protein>
    <recommendedName>
        <fullName evidence="5">Secreted protein</fullName>
    </recommendedName>
</protein>
<reference evidence="3" key="1">
    <citation type="journal article" date="2014" name="Int. J. Syst. Evol. Microbiol.">
        <title>Complete genome sequence of Corynebacterium casei LMG S-19264T (=DSM 44701T), isolated from a smear-ripened cheese.</title>
        <authorList>
            <consortium name="US DOE Joint Genome Institute (JGI-PGF)"/>
            <person name="Walter F."/>
            <person name="Albersmeier A."/>
            <person name="Kalinowski J."/>
            <person name="Ruckert C."/>
        </authorList>
    </citation>
    <scope>NUCLEOTIDE SEQUENCE</scope>
    <source>
        <strain evidence="3">CGMCC 1.12813</strain>
    </source>
</reference>
<reference evidence="3" key="2">
    <citation type="submission" date="2020-09" db="EMBL/GenBank/DDBJ databases">
        <authorList>
            <person name="Sun Q."/>
            <person name="Zhou Y."/>
        </authorList>
    </citation>
    <scope>NUCLEOTIDE SEQUENCE</scope>
    <source>
        <strain evidence="3">CGMCC 1.12813</strain>
    </source>
</reference>
<feature type="chain" id="PRO_5038810709" description="Secreted protein" evidence="2">
    <location>
        <begin position="19"/>
        <end position="163"/>
    </location>
</feature>
<evidence type="ECO:0008006" key="5">
    <source>
        <dbReference type="Google" id="ProtNLM"/>
    </source>
</evidence>
<sequence length="163" mass="15991">MRTSRRTIASTLTGLAFAGLLLTGCAAGGSDAGGSGSGSGISEGGNSGSAGSSQTTEEACTVLKAGVEDTLTDLQAGLSELSTDPGKAAEAVETLAAAFEDTASDVTNEDVRTVTDDATTALNNFSEQITAYAANPEAADQTAVTDSAGAVQTAMTKLGTTCP</sequence>
<accession>A0A916ST66</accession>
<proteinExistence type="predicted"/>
<organism evidence="3 4">
    <name type="scientific">Conyzicola nivalis</name>
    <dbReference type="NCBI Taxonomy" id="1477021"/>
    <lineage>
        <taxon>Bacteria</taxon>
        <taxon>Bacillati</taxon>
        <taxon>Actinomycetota</taxon>
        <taxon>Actinomycetes</taxon>
        <taxon>Micrococcales</taxon>
        <taxon>Microbacteriaceae</taxon>
        <taxon>Conyzicola</taxon>
    </lineage>
</organism>
<keyword evidence="4" id="KW-1185">Reference proteome</keyword>
<evidence type="ECO:0000313" key="4">
    <source>
        <dbReference type="Proteomes" id="UP000606922"/>
    </source>
</evidence>
<dbReference type="PROSITE" id="PS51257">
    <property type="entry name" value="PROKAR_LIPOPROTEIN"/>
    <property type="match status" value="1"/>
</dbReference>
<evidence type="ECO:0000313" key="3">
    <source>
        <dbReference type="EMBL" id="GGB12558.1"/>
    </source>
</evidence>
<dbReference type="EMBL" id="BMGB01000002">
    <property type="protein sequence ID" value="GGB12558.1"/>
    <property type="molecule type" value="Genomic_DNA"/>
</dbReference>
<evidence type="ECO:0000256" key="1">
    <source>
        <dbReference type="SAM" id="MobiDB-lite"/>
    </source>
</evidence>
<feature type="compositionally biased region" description="Gly residues" evidence="1">
    <location>
        <begin position="32"/>
        <end position="48"/>
    </location>
</feature>